<comment type="caution">
    <text evidence="11">The sequence shown here is derived from an EMBL/GenBank/DDBJ whole genome shotgun (WGS) entry which is preliminary data.</text>
</comment>
<dbReference type="GO" id="GO:0008380">
    <property type="term" value="P:RNA splicing"/>
    <property type="evidence" value="ECO:0007669"/>
    <property type="project" value="UniProtKB-KW"/>
</dbReference>
<dbReference type="EMBL" id="VHII01000007">
    <property type="protein sequence ID" value="KAF1387898.1"/>
    <property type="molecule type" value="Genomic_DNA"/>
</dbReference>
<name>A0A6A5F7E8_PERFL</name>
<organism evidence="11 12">
    <name type="scientific">Perca fluviatilis</name>
    <name type="common">European perch</name>
    <dbReference type="NCBI Taxonomy" id="8168"/>
    <lineage>
        <taxon>Eukaryota</taxon>
        <taxon>Metazoa</taxon>
        <taxon>Chordata</taxon>
        <taxon>Craniata</taxon>
        <taxon>Vertebrata</taxon>
        <taxon>Euteleostomi</taxon>
        <taxon>Actinopterygii</taxon>
        <taxon>Neopterygii</taxon>
        <taxon>Teleostei</taxon>
        <taxon>Neoteleostei</taxon>
        <taxon>Acanthomorphata</taxon>
        <taxon>Eupercaria</taxon>
        <taxon>Perciformes</taxon>
        <taxon>Percoidei</taxon>
        <taxon>Percidae</taxon>
        <taxon>Percinae</taxon>
        <taxon>Perca</taxon>
    </lineage>
</organism>
<dbReference type="GO" id="GO:0005634">
    <property type="term" value="C:nucleus"/>
    <property type="evidence" value="ECO:0007669"/>
    <property type="project" value="UniProtKB-SubCell"/>
</dbReference>
<sequence>MTAQVDYLVVIFTATSGASGELLGSDEKELVQLVWQLVDVKNKKLGKVNELLIKPDLSDLTEEKEEEDVVEESVEEDNRSGADNVFTATSLETALNLFHLQLTNEVNSTGAGTSVCLCTDGQLHIRQVIHPEAASKNILVPDCFYSFFDLRKEFKKHFPTSDLKALNIHIMAESLSIPVDVPAMWDPSATLDSSAILPAEIAVQQTQIMGSIVLALLSEPFSHAFSTQERVSEKFESGTCSKMEKVCDSTVIRARGLPWQSSDQDIARFFRGLNIAKGGAALCLNAQGRRNGEALVRFVSEDHRDLALQRHKHHMGNRYIEVYKATGEDFLKIAGGTSNEVAMFLSREDQIIVRMRGLPFIATHEQVLNFFSPEEGLKDMCPVSGGKDGILFVRYPDGRPTGDAFVLFACEEHAQCALRKHKEILGRRYIELFKSTAAEVQQVLNRYSSAPLIPVAPAPLVSMLPTVSLLPSPGGVRDCLRLRGLPYTASIEDILTFLGEFTHDIRPHGVHMVLNQQGRPSGDCFIQMTSAERAIQASQRLHKHVMSSQRGANSRYVEVFSCSAEEMGLVLMGGSLSHTHTHTHTRNRSGTGLSPPPCKSRRLSPSAYSFAPAPPVMSTEATALYPPMGQMLLAPRHLPPGHAYYPASAQLYMNYAAYYPSPPGSPTTVGFFPSPSSLSSLASPGGLIRMPGLTYSSNGVKDLINAVQAYQYAPEDALMHAHGPVHAHDPTGTLLTQPKEWSPAESVSLLSSSLIGQSSGGDAPLMSLPTLMTKPAGQYLDLTLL</sequence>
<dbReference type="PANTHER" id="PTHR13976">
    <property type="entry name" value="HETEROGENEOUS NUCLEAR RIBONUCLEOPROTEIN-RELATED"/>
    <property type="match status" value="1"/>
</dbReference>
<dbReference type="Proteomes" id="UP000465112">
    <property type="component" value="Chromosome 7"/>
</dbReference>
<comment type="subcellular location">
    <subcellularLocation>
        <location evidence="1">Nucleus</location>
    </subcellularLocation>
</comment>
<dbReference type="InterPro" id="IPR012677">
    <property type="entry name" value="Nucleotide-bd_a/b_plait_sf"/>
</dbReference>
<evidence type="ECO:0000256" key="7">
    <source>
        <dbReference type="ARBA" id="ARBA00023242"/>
    </source>
</evidence>
<feature type="domain" description="RRM" evidence="10">
    <location>
        <begin position="250"/>
        <end position="327"/>
    </location>
</feature>
<reference evidence="11 12" key="1">
    <citation type="submission" date="2019-06" db="EMBL/GenBank/DDBJ databases">
        <title>A chromosome-scale genome assembly of the European perch, Perca fluviatilis.</title>
        <authorList>
            <person name="Roques C."/>
            <person name="Zahm M."/>
            <person name="Cabau C."/>
            <person name="Klopp C."/>
            <person name="Bouchez O."/>
            <person name="Donnadieu C."/>
            <person name="Kuhl H."/>
            <person name="Gislard M."/>
            <person name="Guendouz S."/>
            <person name="Journot L."/>
            <person name="Haffray P."/>
            <person name="Bestin A."/>
            <person name="Morvezen R."/>
            <person name="Feron R."/>
            <person name="Wen M."/>
            <person name="Jouanno E."/>
            <person name="Herpin A."/>
            <person name="Schartl M."/>
            <person name="Postlethwait J."/>
            <person name="Schaerlinger B."/>
            <person name="Chardard D."/>
            <person name="Lecocq T."/>
            <person name="Poncet C."/>
            <person name="Jaffrelo L."/>
            <person name="Lampietro C."/>
            <person name="Guiguen Y."/>
        </authorList>
    </citation>
    <scope>NUCLEOTIDE SEQUENCE [LARGE SCALE GENOMIC DNA]</scope>
    <source>
        <tissue evidence="11">Blood</tissue>
    </source>
</reference>
<dbReference type="FunFam" id="3.30.70.330:FF:000041">
    <property type="entry name" value="Epithelial splicing regulatory protein 1"/>
    <property type="match status" value="1"/>
</dbReference>
<keyword evidence="7" id="KW-0539">Nucleus</keyword>
<evidence type="ECO:0000256" key="4">
    <source>
        <dbReference type="ARBA" id="ARBA00022737"/>
    </source>
</evidence>
<evidence type="ECO:0000256" key="2">
    <source>
        <dbReference type="ARBA" id="ARBA00008866"/>
    </source>
</evidence>
<evidence type="ECO:0000256" key="9">
    <source>
        <dbReference type="SAM" id="MobiDB-lite"/>
    </source>
</evidence>
<keyword evidence="5 8" id="KW-0694">RNA-binding</keyword>
<feature type="region of interest" description="Disordered" evidence="9">
    <location>
        <begin position="578"/>
        <end position="605"/>
    </location>
</feature>
<dbReference type="FunFam" id="3.30.70.330:FF:000070">
    <property type="entry name" value="Epithelial splicing regulatory protein 1"/>
    <property type="match status" value="1"/>
</dbReference>
<evidence type="ECO:0000256" key="5">
    <source>
        <dbReference type="ARBA" id="ARBA00022884"/>
    </source>
</evidence>
<proteinExistence type="inferred from homology"/>
<dbReference type="InterPro" id="IPR035979">
    <property type="entry name" value="RBD_domain_sf"/>
</dbReference>
<evidence type="ECO:0000256" key="1">
    <source>
        <dbReference type="ARBA" id="ARBA00004123"/>
    </source>
</evidence>
<dbReference type="Gene3D" id="3.30.420.10">
    <property type="entry name" value="Ribonuclease H-like superfamily/Ribonuclease H"/>
    <property type="match status" value="1"/>
</dbReference>
<dbReference type="Gene3D" id="3.30.70.330">
    <property type="match status" value="3"/>
</dbReference>
<evidence type="ECO:0000313" key="12">
    <source>
        <dbReference type="Proteomes" id="UP000465112"/>
    </source>
</evidence>
<evidence type="ECO:0000256" key="6">
    <source>
        <dbReference type="ARBA" id="ARBA00023187"/>
    </source>
</evidence>
<protein>
    <recommendedName>
        <fullName evidence="10">RRM domain-containing protein</fullName>
    </recommendedName>
</protein>
<dbReference type="AlphaFoldDB" id="A0A6A5F7E8"/>
<evidence type="ECO:0000313" key="11">
    <source>
        <dbReference type="EMBL" id="KAF1387898.1"/>
    </source>
</evidence>
<dbReference type="SUPFAM" id="SSF54928">
    <property type="entry name" value="RNA-binding domain, RBD"/>
    <property type="match status" value="3"/>
</dbReference>
<dbReference type="GO" id="GO:0003723">
    <property type="term" value="F:RNA binding"/>
    <property type="evidence" value="ECO:0007669"/>
    <property type="project" value="UniProtKB-UniRule"/>
</dbReference>
<evidence type="ECO:0000259" key="10">
    <source>
        <dbReference type="PROSITE" id="PS50102"/>
    </source>
</evidence>
<evidence type="ECO:0000256" key="8">
    <source>
        <dbReference type="PROSITE-ProRule" id="PRU00176"/>
    </source>
</evidence>
<dbReference type="InterPro" id="IPR036397">
    <property type="entry name" value="RNaseH_sf"/>
</dbReference>
<keyword evidence="12" id="KW-1185">Reference proteome</keyword>
<evidence type="ECO:0000256" key="3">
    <source>
        <dbReference type="ARBA" id="ARBA00022664"/>
    </source>
</evidence>
<dbReference type="InterPro" id="IPR000504">
    <property type="entry name" value="RRM_dom"/>
</dbReference>
<gene>
    <name evidence="11" type="ORF">PFLUV_G00084700</name>
</gene>
<dbReference type="PROSITE" id="PS50102">
    <property type="entry name" value="RRM"/>
    <property type="match status" value="1"/>
</dbReference>
<comment type="similarity">
    <text evidence="2">Belongs to the ESRP family.</text>
</comment>
<dbReference type="SMART" id="SM00360">
    <property type="entry name" value="RRM"/>
    <property type="match status" value="3"/>
</dbReference>
<dbReference type="InterPro" id="IPR050666">
    <property type="entry name" value="ESRP"/>
</dbReference>
<accession>A0A6A5F7E8</accession>
<keyword evidence="3" id="KW-0507">mRNA processing</keyword>
<keyword evidence="4" id="KW-0677">Repeat</keyword>
<dbReference type="GO" id="GO:0006397">
    <property type="term" value="P:mRNA processing"/>
    <property type="evidence" value="ECO:0007669"/>
    <property type="project" value="UniProtKB-KW"/>
</dbReference>
<keyword evidence="6" id="KW-0508">mRNA splicing</keyword>